<proteinExistence type="predicted"/>
<evidence type="ECO:0000313" key="2">
    <source>
        <dbReference type="Proteomes" id="UP001501591"/>
    </source>
</evidence>
<reference evidence="2" key="1">
    <citation type="journal article" date="2019" name="Int. J. Syst. Evol. Microbiol.">
        <title>The Global Catalogue of Microorganisms (GCM) 10K type strain sequencing project: providing services to taxonomists for standard genome sequencing and annotation.</title>
        <authorList>
            <consortium name="The Broad Institute Genomics Platform"/>
            <consortium name="The Broad Institute Genome Sequencing Center for Infectious Disease"/>
            <person name="Wu L."/>
            <person name="Ma J."/>
        </authorList>
    </citation>
    <scope>NUCLEOTIDE SEQUENCE [LARGE SCALE GENOMIC DNA]</scope>
    <source>
        <strain evidence="2">JCM 17024</strain>
    </source>
</reference>
<comment type="caution">
    <text evidence="1">The sequence shown here is derived from an EMBL/GenBank/DDBJ whole genome shotgun (WGS) entry which is preliminary data.</text>
</comment>
<dbReference type="EMBL" id="BAABCP010000001">
    <property type="protein sequence ID" value="GAA3937239.1"/>
    <property type="molecule type" value="Genomic_DNA"/>
</dbReference>
<name>A0ABP7N7C9_9MICO</name>
<gene>
    <name evidence="1" type="ORF">GCM10022383_14350</name>
</gene>
<dbReference type="Proteomes" id="UP001501591">
    <property type="component" value="Unassembled WGS sequence"/>
</dbReference>
<keyword evidence="2" id="KW-1185">Reference proteome</keyword>
<protein>
    <recommendedName>
        <fullName evidence="3">Pilus assembly protein CpaB</fullName>
    </recommendedName>
</protein>
<dbReference type="RefSeq" id="WP_344818854.1">
    <property type="nucleotide sequence ID" value="NZ_BAABCP010000001.1"/>
</dbReference>
<organism evidence="1 2">
    <name type="scientific">Microbacterium soli</name>
    <dbReference type="NCBI Taxonomy" id="446075"/>
    <lineage>
        <taxon>Bacteria</taxon>
        <taxon>Bacillati</taxon>
        <taxon>Actinomycetota</taxon>
        <taxon>Actinomycetes</taxon>
        <taxon>Micrococcales</taxon>
        <taxon>Microbacteriaceae</taxon>
        <taxon>Microbacterium</taxon>
    </lineage>
</organism>
<sequence>MKTRIIGAILALILAVVGAFFLVSYVRGADARAQQGAVLTKVFVVETEIPRGTPGESIEEFVISDTVPQRNVVPDAVTDLTKLEGLVASAALLPGDQLSTARFVSPEDLAATGEVPVPEGMQLLSFTLPADRVVGGQVKAGDHIGLIGTVDPDETGDQEDVINPVSQFAFHGVLVTRVQGLAKPPADAEDGAQVDQQSGSNIMLTIALSAKDAVRWVWFTEGEAASYAQMWLTLENDKTDNSGAVAVTGENAW</sequence>
<evidence type="ECO:0008006" key="3">
    <source>
        <dbReference type="Google" id="ProtNLM"/>
    </source>
</evidence>
<evidence type="ECO:0000313" key="1">
    <source>
        <dbReference type="EMBL" id="GAA3937239.1"/>
    </source>
</evidence>
<accession>A0ABP7N7C9</accession>